<dbReference type="OrthoDB" id="7014083at2"/>
<dbReference type="RefSeq" id="WP_055009967.1">
    <property type="nucleotide sequence ID" value="NZ_LJPW01000128.1"/>
</dbReference>
<name>A0A0P9K7Y6_9PSED</name>
<evidence type="ECO:0000313" key="2">
    <source>
        <dbReference type="Proteomes" id="UP000278587"/>
    </source>
</evidence>
<dbReference type="AlphaFoldDB" id="A0A0P9K7Y6"/>
<evidence type="ECO:0000313" key="1">
    <source>
        <dbReference type="EMBL" id="RMM11372.1"/>
    </source>
</evidence>
<gene>
    <name evidence="1" type="ORF">ALQ84_03562</name>
</gene>
<proteinExistence type="predicted"/>
<dbReference type="EMBL" id="RBOC01000065">
    <property type="protein sequence ID" value="RMM11372.1"/>
    <property type="molecule type" value="Genomic_DNA"/>
</dbReference>
<sequence length="83" mass="9439">MMISHDSALAFAYALQKTDIGTPSPSAFRREFDRSKVFMVMKQNFDDFTRLTVVMDGGHRFDIDSDKVTFNIDRAADWLVGEG</sequence>
<organism evidence="1 2">
    <name type="scientific">Pseudomonas caricapapayae</name>
    <dbReference type="NCBI Taxonomy" id="46678"/>
    <lineage>
        <taxon>Bacteria</taxon>
        <taxon>Pseudomonadati</taxon>
        <taxon>Pseudomonadota</taxon>
        <taxon>Gammaproteobacteria</taxon>
        <taxon>Pseudomonadales</taxon>
        <taxon>Pseudomonadaceae</taxon>
        <taxon>Pseudomonas</taxon>
    </lineage>
</organism>
<dbReference type="Proteomes" id="UP000278587">
    <property type="component" value="Unassembled WGS sequence"/>
</dbReference>
<comment type="caution">
    <text evidence="1">The sequence shown here is derived from an EMBL/GenBank/DDBJ whole genome shotgun (WGS) entry which is preliminary data.</text>
</comment>
<accession>A0A0P9K7Y6</accession>
<protein>
    <submittedName>
        <fullName evidence="1">Uncharacterized protein</fullName>
    </submittedName>
</protein>
<reference evidence="1 2" key="1">
    <citation type="submission" date="2018-08" db="EMBL/GenBank/DDBJ databases">
        <title>Recombination of ecologically and evolutionarily significant loci maintains genetic cohesion in the Pseudomonas syringae species complex.</title>
        <authorList>
            <person name="Dillon M."/>
            <person name="Thakur S."/>
            <person name="Almeida R.N.D."/>
            <person name="Weir B.S."/>
            <person name="Guttman D.S."/>
        </authorList>
    </citation>
    <scope>NUCLEOTIDE SEQUENCE [LARGE SCALE GENOMIC DNA]</scope>
    <source>
        <strain evidence="1 2">ICMP 4086</strain>
    </source>
</reference>